<dbReference type="RefSeq" id="XP_029220502.1">
    <property type="nucleotide sequence ID" value="XM_029363136.1"/>
</dbReference>
<dbReference type="KEGG" id="bbes:BESB_046850"/>
<dbReference type="EMBL" id="NWUJ01000003">
    <property type="protein sequence ID" value="PFH36493.1"/>
    <property type="molecule type" value="Genomic_DNA"/>
</dbReference>
<accession>A0A2A9MLC5</accession>
<comment type="caution">
    <text evidence="2">The sequence shown here is derived from an EMBL/GenBank/DDBJ whole genome shotgun (WGS) entry which is preliminary data.</text>
</comment>
<feature type="region of interest" description="Disordered" evidence="1">
    <location>
        <begin position="87"/>
        <end position="131"/>
    </location>
</feature>
<evidence type="ECO:0000313" key="3">
    <source>
        <dbReference type="Proteomes" id="UP000224006"/>
    </source>
</evidence>
<feature type="region of interest" description="Disordered" evidence="1">
    <location>
        <begin position="1120"/>
        <end position="1297"/>
    </location>
</feature>
<name>A0A2A9MLC5_BESBE</name>
<feature type="compositionally biased region" description="Basic and acidic residues" evidence="1">
    <location>
        <begin position="1092"/>
        <end position="1105"/>
    </location>
</feature>
<dbReference type="VEuPathDB" id="ToxoDB:BESB_046850"/>
<gene>
    <name evidence="2" type="ORF">BESB_046850</name>
</gene>
<sequence>MQPVFDEGRKVAAECSAESPSAVSVELTALHVSEGDKSNMVGTKRPSEGGGDRATDNGSCQVHPSSYGPRWFFHRVASIISGRASIYSSSSASPRDDSVTRGFCSSSKSPARESAASSLSPSSETASSAHAISTRRDPVLLGVAVGSTAWWFWRSVRTVEREVGRRYADIAYQIRRPDALSNRIVAFKYLVGGGVAVPLLALGACVAFSLKNDSPSLSTANRHSGAAPELLVPVEGDDDASRGVSAASTERVPALHMLPTSWGVVLREQLQQFSHGFRDFALAVMPQQEMQVSRLLIKIISSHGQTRKTPLFHVQMFSVQPTDDKWAGAVHAGGSDSWLFSFVNSGFGVLGGMIFSGCLRYAPSPGKQPASSWTTACSETNKLNMSETALQPAIFLLLCGTSPCETLNSTDFSVHILERDRRFRRMLAGAGQIQSHALRYRLAASFMVDEDDFVTAALGQGGPDSAIRLRHFDAMKQHGERKLQQLIRLQEEAIRLASLTVFVTTPGSCEEGGAADEPALSCLQIRPAFAQLPFEDRGACLSVSPDKMQSVRKDGEDGLGYEQTWRGTASKQSRGSRPLNEAPIFASGHGDLGCVPRHHQSKLSLAGVVAPETAQHALREVDAPPMNTRAIESGLRGRLQKDARSGDETTDEYASPVGKNTPLSHPRNADNVALLVMAMTQLSKAGAAVTGSVRDPLGERRASDAFARRGEASGRAEGRYSGVGGRQTEAARSCGSGIPGEDPNSGCMRAIPTIDRRKDKHRREHKHSQSVSPTQYRGATSDAAGCLLQRPCCCDGFFAKFRKRTESSRFRGGAGKSVEEALAMESLVEESLVVAPCVKRDGRSFRFDSFSRHTLSFGPPSPSLARRMLLSLKRQSSAPAHLSFTSSPPKIPTEAEAAAALLRQPIRFLLCIFPTEREATDTRSLFQGASSQAQVKACQSCRVSAGCRGSDGCRAACENQRKPQGDLSKDALAAWGWTHAVPTSPWSPVALLAVGKLETWSAATLACFNSKNKHMIALSVPLYEVSSHSARSSSRDSSPRRPDTHANWKAVARLGREVRSGTTKSQGTTTPHKAAAGMAGGQATLRRKTRKREPVCGEMDSHARQTEPAGMLHVEIACTGEGAGDDTSGDRLTLGESRRRATDRGINSGGRKMQILSESPLSADADAPKSRQSFKVEKGSEGARTEGRTAGRATVKARREAQSTLKRTKMQKRERASGSTKFAFAVASKDCIPGGSSSEEESRDDDHDPYTLLSAVPLTQHAAPSPGREERAASAPMSLPSSCSHAILPPCRSPYSR</sequence>
<feature type="region of interest" description="Disordered" evidence="1">
    <location>
        <begin position="1056"/>
        <end position="1105"/>
    </location>
</feature>
<feature type="compositionally biased region" description="Polar residues" evidence="1">
    <location>
        <begin position="565"/>
        <end position="575"/>
    </location>
</feature>
<dbReference type="GeneID" id="40309615"/>
<dbReference type="Proteomes" id="UP000224006">
    <property type="component" value="Chromosome III"/>
</dbReference>
<feature type="compositionally biased region" description="Basic residues" evidence="1">
    <location>
        <begin position="758"/>
        <end position="768"/>
    </location>
</feature>
<keyword evidence="3" id="KW-1185">Reference proteome</keyword>
<protein>
    <submittedName>
        <fullName evidence="2">Uncharacterized protein</fullName>
    </submittedName>
</protein>
<feature type="region of interest" description="Disordered" evidence="1">
    <location>
        <begin position="34"/>
        <end position="61"/>
    </location>
</feature>
<feature type="compositionally biased region" description="Basic and acidic residues" evidence="1">
    <location>
        <begin position="705"/>
        <end position="718"/>
    </location>
</feature>
<feature type="region of interest" description="Disordered" evidence="1">
    <location>
        <begin position="634"/>
        <end position="666"/>
    </location>
</feature>
<feature type="compositionally biased region" description="Basic and acidic residues" evidence="1">
    <location>
        <begin position="1166"/>
        <end position="1189"/>
    </location>
</feature>
<evidence type="ECO:0000313" key="2">
    <source>
        <dbReference type="EMBL" id="PFH36493.1"/>
    </source>
</evidence>
<organism evidence="2 3">
    <name type="scientific">Besnoitia besnoiti</name>
    <name type="common">Apicomplexan protozoan</name>
    <dbReference type="NCBI Taxonomy" id="94643"/>
    <lineage>
        <taxon>Eukaryota</taxon>
        <taxon>Sar</taxon>
        <taxon>Alveolata</taxon>
        <taxon>Apicomplexa</taxon>
        <taxon>Conoidasida</taxon>
        <taxon>Coccidia</taxon>
        <taxon>Eucoccidiorida</taxon>
        <taxon>Eimeriorina</taxon>
        <taxon>Sarcocystidae</taxon>
        <taxon>Besnoitia</taxon>
    </lineage>
</organism>
<reference evidence="2 3" key="1">
    <citation type="submission" date="2017-09" db="EMBL/GenBank/DDBJ databases">
        <title>Genome sequencing of Besnoitia besnoiti strain Bb-Ger1.</title>
        <authorList>
            <person name="Schares G."/>
            <person name="Venepally P."/>
            <person name="Lorenzi H.A."/>
        </authorList>
    </citation>
    <scope>NUCLEOTIDE SEQUENCE [LARGE SCALE GENOMIC DNA]</scope>
    <source>
        <strain evidence="2 3">Bb-Ger1</strain>
    </source>
</reference>
<feature type="region of interest" description="Disordered" evidence="1">
    <location>
        <begin position="549"/>
        <end position="578"/>
    </location>
</feature>
<proteinExistence type="predicted"/>
<feature type="region of interest" description="Disordered" evidence="1">
    <location>
        <begin position="705"/>
        <end position="776"/>
    </location>
</feature>
<dbReference type="OrthoDB" id="345965at2759"/>
<feature type="compositionally biased region" description="Polar residues" evidence="1">
    <location>
        <begin position="1060"/>
        <end position="1071"/>
    </location>
</feature>
<evidence type="ECO:0000256" key="1">
    <source>
        <dbReference type="SAM" id="MobiDB-lite"/>
    </source>
</evidence>
<feature type="compositionally biased region" description="Basic and acidic residues" evidence="1">
    <location>
        <begin position="45"/>
        <end position="55"/>
    </location>
</feature>
<feature type="compositionally biased region" description="Low complexity" evidence="1">
    <location>
        <begin position="112"/>
        <end position="131"/>
    </location>
</feature>